<accession>A0A840RQ15</accession>
<protein>
    <submittedName>
        <fullName evidence="1">Uncharacterized protein</fullName>
    </submittedName>
</protein>
<name>A0A840RQ15_9BURK</name>
<comment type="caution">
    <text evidence="1">The sequence shown here is derived from an EMBL/GenBank/DDBJ whole genome shotgun (WGS) entry which is preliminary data.</text>
</comment>
<gene>
    <name evidence="1" type="ORF">HNR39_000878</name>
</gene>
<dbReference type="Proteomes" id="UP000571084">
    <property type="component" value="Unassembled WGS sequence"/>
</dbReference>
<evidence type="ECO:0000313" key="1">
    <source>
        <dbReference type="EMBL" id="MBB5199068.1"/>
    </source>
</evidence>
<evidence type="ECO:0000313" key="2">
    <source>
        <dbReference type="Proteomes" id="UP000571084"/>
    </source>
</evidence>
<dbReference type="RefSeq" id="WP_168053428.1">
    <property type="nucleotide sequence ID" value="NZ_JAAOZT010000002.1"/>
</dbReference>
<keyword evidence="2" id="KW-1185">Reference proteome</keyword>
<reference evidence="1 2" key="1">
    <citation type="submission" date="2020-08" db="EMBL/GenBank/DDBJ databases">
        <title>Genomic Encyclopedia of Type Strains, Phase IV (KMG-IV): sequencing the most valuable type-strain genomes for metagenomic binning, comparative biology and taxonomic classification.</title>
        <authorList>
            <person name="Goeker M."/>
        </authorList>
    </citation>
    <scope>NUCLEOTIDE SEQUENCE [LARGE SCALE GENOMIC DNA]</scope>
    <source>
        <strain evidence="1 2">DSM 23240</strain>
    </source>
</reference>
<sequence length="95" mass="10676">MNEPKNISMVVDGERYRTDTSYLLASDEKSTFLFRASNSNYFVQRESGKDSLEVLSPLDAEKLYKELPKKSQGLVASFPRNHGGIGMDTSTSYDD</sequence>
<dbReference type="AlphaFoldDB" id="A0A840RQ15"/>
<proteinExistence type="predicted"/>
<organism evidence="1 2">
    <name type="scientific">Glaciimonas immobilis</name>
    <dbReference type="NCBI Taxonomy" id="728004"/>
    <lineage>
        <taxon>Bacteria</taxon>
        <taxon>Pseudomonadati</taxon>
        <taxon>Pseudomonadota</taxon>
        <taxon>Betaproteobacteria</taxon>
        <taxon>Burkholderiales</taxon>
        <taxon>Oxalobacteraceae</taxon>
        <taxon>Glaciimonas</taxon>
    </lineage>
</organism>
<dbReference type="EMBL" id="JACHHQ010000001">
    <property type="protein sequence ID" value="MBB5199068.1"/>
    <property type="molecule type" value="Genomic_DNA"/>
</dbReference>